<evidence type="ECO:0000256" key="8">
    <source>
        <dbReference type="SAM" id="Phobius"/>
    </source>
</evidence>
<reference evidence="11" key="2">
    <citation type="submission" date="2014-05" db="EMBL/GenBank/DDBJ databases">
        <title>Draft genome sequence of Virgibacillus massiliensis Vm-5.</title>
        <authorList>
            <person name="Khelaifia S."/>
            <person name="Croce O."/>
            <person name="Lagier J.C."/>
            <person name="Raoult D."/>
        </authorList>
    </citation>
    <scope>NUCLEOTIDE SEQUENCE [LARGE SCALE GENOMIC DNA]</scope>
    <source>
        <strain evidence="11">Vm-5</strain>
    </source>
</reference>
<keyword evidence="11" id="KW-1185">Reference proteome</keyword>
<feature type="transmembrane region" description="Helical" evidence="8">
    <location>
        <begin position="123"/>
        <end position="148"/>
    </location>
</feature>
<dbReference type="PROSITE" id="PS50253">
    <property type="entry name" value="COX3"/>
    <property type="match status" value="1"/>
</dbReference>
<dbReference type="GO" id="GO:0005886">
    <property type="term" value="C:plasma membrane"/>
    <property type="evidence" value="ECO:0007669"/>
    <property type="project" value="UniProtKB-SubCell"/>
</dbReference>
<dbReference type="InterPro" id="IPR000298">
    <property type="entry name" value="Cyt_c_oxidase-like_su3"/>
</dbReference>
<sequence length="190" mass="21667">MNSQEAALFQDKKIGFFIYLGVEAIMFAVLFATYFIFTPAAKGPYPTEVFEARTVLLSSFFLLSSSGTLLIAEKGIEKKNQTKVIVGLGATLLCAFAFLGLEIHEFYTFVQEGYGITTSIFLASFYVLVGLHAAHVAFGIGWMIVLFLHYYRPKVSYSLYMEKQIIFSYYWHFVDVVWVFIILLVYLPYL</sequence>
<dbReference type="eggNOG" id="COG1845">
    <property type="taxonomic scope" value="Bacteria"/>
</dbReference>
<evidence type="ECO:0000256" key="5">
    <source>
        <dbReference type="ARBA" id="ARBA00022989"/>
    </source>
</evidence>
<evidence type="ECO:0000256" key="2">
    <source>
        <dbReference type="ARBA" id="ARBA00010581"/>
    </source>
</evidence>
<keyword evidence="3" id="KW-1003">Cell membrane</keyword>
<gene>
    <name evidence="10" type="primary">ctaE_1</name>
    <name evidence="10" type="ORF">BN990_00520</name>
</gene>
<protein>
    <submittedName>
        <fullName evidence="10">Cytochrome c oxidase subunit 3</fullName>
    </submittedName>
</protein>
<dbReference type="GO" id="GO:0004129">
    <property type="term" value="F:cytochrome-c oxidase activity"/>
    <property type="evidence" value="ECO:0007669"/>
    <property type="project" value="InterPro"/>
</dbReference>
<dbReference type="STRING" id="1462526.BN990_00520"/>
<keyword evidence="4 7" id="KW-0812">Transmembrane</keyword>
<evidence type="ECO:0000256" key="3">
    <source>
        <dbReference type="ARBA" id="ARBA00022475"/>
    </source>
</evidence>
<evidence type="ECO:0000256" key="4">
    <source>
        <dbReference type="ARBA" id="ARBA00022692"/>
    </source>
</evidence>
<comment type="subcellular location">
    <subcellularLocation>
        <location evidence="1 7">Cell membrane</location>
        <topology evidence="1 7">Multi-pass membrane protein</topology>
    </subcellularLocation>
</comment>
<feature type="transmembrane region" description="Helical" evidence="8">
    <location>
        <begin position="84"/>
        <end position="103"/>
    </location>
</feature>
<accession>A0A024Q8I5</accession>
<comment type="similarity">
    <text evidence="2 7">Belongs to the cytochrome c oxidase subunit 3 family.</text>
</comment>
<evidence type="ECO:0000313" key="11">
    <source>
        <dbReference type="Proteomes" id="UP000028875"/>
    </source>
</evidence>
<evidence type="ECO:0000259" key="9">
    <source>
        <dbReference type="PROSITE" id="PS50253"/>
    </source>
</evidence>
<organism evidence="10 11">
    <name type="scientific">Virgibacillus massiliensis</name>
    <dbReference type="NCBI Taxonomy" id="1462526"/>
    <lineage>
        <taxon>Bacteria</taxon>
        <taxon>Bacillati</taxon>
        <taxon>Bacillota</taxon>
        <taxon>Bacilli</taxon>
        <taxon>Bacillales</taxon>
        <taxon>Bacillaceae</taxon>
        <taxon>Virgibacillus</taxon>
    </lineage>
</organism>
<dbReference type="AlphaFoldDB" id="A0A024Q8I5"/>
<proteinExistence type="inferred from homology"/>
<evidence type="ECO:0000313" key="10">
    <source>
        <dbReference type="EMBL" id="CDQ38251.1"/>
    </source>
</evidence>
<dbReference type="EMBL" id="CCDP010000001">
    <property type="protein sequence ID" value="CDQ38251.1"/>
    <property type="molecule type" value="Genomic_DNA"/>
</dbReference>
<dbReference type="PANTHER" id="PTHR11403:SF2">
    <property type="entry name" value="CYTOCHROME BO(3) UBIQUINOL OXIDASE SUBUNIT 3"/>
    <property type="match status" value="1"/>
</dbReference>
<keyword evidence="6 8" id="KW-0472">Membrane</keyword>
<reference evidence="10 11" key="1">
    <citation type="submission" date="2014-03" db="EMBL/GenBank/DDBJ databases">
        <authorList>
            <person name="Urmite Genomes U."/>
        </authorList>
    </citation>
    <scope>NUCLEOTIDE SEQUENCE [LARGE SCALE GENOMIC DNA]</scope>
    <source>
        <strain evidence="10 11">Vm-5</strain>
    </source>
</reference>
<evidence type="ECO:0000256" key="6">
    <source>
        <dbReference type="ARBA" id="ARBA00023136"/>
    </source>
</evidence>
<dbReference type="RefSeq" id="WP_021289876.1">
    <property type="nucleotide sequence ID" value="NZ_BNER01000001.1"/>
</dbReference>
<dbReference type="GO" id="GO:0019646">
    <property type="term" value="P:aerobic electron transport chain"/>
    <property type="evidence" value="ECO:0007669"/>
    <property type="project" value="InterPro"/>
</dbReference>
<dbReference type="PANTHER" id="PTHR11403">
    <property type="entry name" value="CYTOCHROME C OXIDASE SUBUNIT III"/>
    <property type="match status" value="1"/>
</dbReference>
<comment type="caution">
    <text evidence="10">The sequence shown here is derived from an EMBL/GenBank/DDBJ whole genome shotgun (WGS) entry which is preliminary data.</text>
</comment>
<evidence type="ECO:0000256" key="7">
    <source>
        <dbReference type="RuleBase" id="RU003376"/>
    </source>
</evidence>
<dbReference type="Gene3D" id="1.20.120.80">
    <property type="entry name" value="Cytochrome c oxidase, subunit III, four-helix bundle"/>
    <property type="match status" value="1"/>
</dbReference>
<dbReference type="SUPFAM" id="SSF81452">
    <property type="entry name" value="Cytochrome c oxidase subunit III-like"/>
    <property type="match status" value="1"/>
</dbReference>
<dbReference type="Pfam" id="PF00510">
    <property type="entry name" value="COX3"/>
    <property type="match status" value="1"/>
</dbReference>
<feature type="transmembrane region" description="Helical" evidence="8">
    <location>
        <begin position="169"/>
        <end position="189"/>
    </location>
</feature>
<dbReference type="InterPro" id="IPR035973">
    <property type="entry name" value="Cyt_c_oxidase_su3-like_sf"/>
</dbReference>
<feature type="transmembrane region" description="Helical" evidence="8">
    <location>
        <begin position="52"/>
        <end position="72"/>
    </location>
</feature>
<keyword evidence="5 8" id="KW-1133">Transmembrane helix</keyword>
<feature type="domain" description="Heme-copper oxidase subunit III family profile" evidence="9">
    <location>
        <begin position="1"/>
        <end position="190"/>
    </location>
</feature>
<dbReference type="InterPro" id="IPR024791">
    <property type="entry name" value="Cyt_c/ubiquinol_Oxase_su3"/>
</dbReference>
<name>A0A024Q8I5_9BACI</name>
<feature type="transmembrane region" description="Helical" evidence="8">
    <location>
        <begin position="16"/>
        <end position="37"/>
    </location>
</feature>
<evidence type="ECO:0000256" key="1">
    <source>
        <dbReference type="ARBA" id="ARBA00004651"/>
    </source>
</evidence>
<dbReference type="Proteomes" id="UP000028875">
    <property type="component" value="Unassembled WGS sequence"/>
</dbReference>
<dbReference type="InterPro" id="IPR013833">
    <property type="entry name" value="Cyt_c_oxidase_su3_a-hlx"/>
</dbReference>
<dbReference type="OrthoDB" id="2691381at2"/>